<gene>
    <name evidence="3" type="ORF">BJ322DRAFT_979338</name>
</gene>
<keyword evidence="1" id="KW-1133">Transmembrane helix</keyword>
<feature type="transmembrane region" description="Helical" evidence="1">
    <location>
        <begin position="129"/>
        <end position="150"/>
    </location>
</feature>
<feature type="non-terminal residue" evidence="3">
    <location>
        <position position="191"/>
    </location>
</feature>
<proteinExistence type="predicted"/>
<comment type="caution">
    <text evidence="3">The sequence shown here is derived from an EMBL/GenBank/DDBJ whole genome shotgun (WGS) entry which is preliminary data.</text>
</comment>
<dbReference type="EMBL" id="WIUZ02000016">
    <property type="protein sequence ID" value="KAF9780421.1"/>
    <property type="molecule type" value="Genomic_DNA"/>
</dbReference>
<evidence type="ECO:0000313" key="3">
    <source>
        <dbReference type="EMBL" id="KAF9780421.1"/>
    </source>
</evidence>
<dbReference type="Proteomes" id="UP000736335">
    <property type="component" value="Unassembled WGS sequence"/>
</dbReference>
<name>A0A9P6H8G2_9AGAM</name>
<evidence type="ECO:0000256" key="1">
    <source>
        <dbReference type="SAM" id="Phobius"/>
    </source>
</evidence>
<dbReference type="AlphaFoldDB" id="A0A9P6H8G2"/>
<sequence length="191" mass="20702">LLMQAGLFSAVSSAFVINIHSKLQPDPSNQAVALLLATLLALNHSATLNEAVTVPIVRENPPGEIVTVTCFLYASLLISLLAAFTAMLGKQWLNRYLRHVGGSMVDRCGDRQIKCDGLRKWPFHLFIESLPVMLQAALLLLACGLCRYMASINTSVAAVLIGLTLLGVLFYTWIVFAGAYSYACPFQTPAS</sequence>
<keyword evidence="1" id="KW-0812">Transmembrane</keyword>
<organism evidence="3 4">
    <name type="scientific">Thelephora terrestris</name>
    <dbReference type="NCBI Taxonomy" id="56493"/>
    <lineage>
        <taxon>Eukaryota</taxon>
        <taxon>Fungi</taxon>
        <taxon>Dikarya</taxon>
        <taxon>Basidiomycota</taxon>
        <taxon>Agaricomycotina</taxon>
        <taxon>Agaricomycetes</taxon>
        <taxon>Thelephorales</taxon>
        <taxon>Thelephoraceae</taxon>
        <taxon>Thelephora</taxon>
    </lineage>
</organism>
<feature type="transmembrane region" description="Helical" evidence="1">
    <location>
        <begin position="65"/>
        <end position="88"/>
    </location>
</feature>
<evidence type="ECO:0000259" key="2">
    <source>
        <dbReference type="Pfam" id="PF20153"/>
    </source>
</evidence>
<feature type="non-terminal residue" evidence="3">
    <location>
        <position position="1"/>
    </location>
</feature>
<dbReference type="InterPro" id="IPR045338">
    <property type="entry name" value="DUF6535"/>
</dbReference>
<feature type="domain" description="DUF6535" evidence="2">
    <location>
        <begin position="1"/>
        <end position="149"/>
    </location>
</feature>
<evidence type="ECO:0000313" key="4">
    <source>
        <dbReference type="Proteomes" id="UP000736335"/>
    </source>
</evidence>
<accession>A0A9P6H8G2</accession>
<dbReference type="Pfam" id="PF20153">
    <property type="entry name" value="DUF6535"/>
    <property type="match status" value="1"/>
</dbReference>
<keyword evidence="1" id="KW-0472">Membrane</keyword>
<reference evidence="3" key="1">
    <citation type="journal article" date="2020" name="Nat. Commun.">
        <title>Large-scale genome sequencing of mycorrhizal fungi provides insights into the early evolution of symbiotic traits.</title>
        <authorList>
            <person name="Miyauchi S."/>
            <person name="Kiss E."/>
            <person name="Kuo A."/>
            <person name="Drula E."/>
            <person name="Kohler A."/>
            <person name="Sanchez-Garcia M."/>
            <person name="Morin E."/>
            <person name="Andreopoulos B."/>
            <person name="Barry K.W."/>
            <person name="Bonito G."/>
            <person name="Buee M."/>
            <person name="Carver A."/>
            <person name="Chen C."/>
            <person name="Cichocki N."/>
            <person name="Clum A."/>
            <person name="Culley D."/>
            <person name="Crous P.W."/>
            <person name="Fauchery L."/>
            <person name="Girlanda M."/>
            <person name="Hayes R.D."/>
            <person name="Keri Z."/>
            <person name="LaButti K."/>
            <person name="Lipzen A."/>
            <person name="Lombard V."/>
            <person name="Magnuson J."/>
            <person name="Maillard F."/>
            <person name="Murat C."/>
            <person name="Nolan M."/>
            <person name="Ohm R.A."/>
            <person name="Pangilinan J."/>
            <person name="Pereira M.F."/>
            <person name="Perotto S."/>
            <person name="Peter M."/>
            <person name="Pfister S."/>
            <person name="Riley R."/>
            <person name="Sitrit Y."/>
            <person name="Stielow J.B."/>
            <person name="Szollosi G."/>
            <person name="Zifcakova L."/>
            <person name="Stursova M."/>
            <person name="Spatafora J.W."/>
            <person name="Tedersoo L."/>
            <person name="Vaario L.M."/>
            <person name="Yamada A."/>
            <person name="Yan M."/>
            <person name="Wang P."/>
            <person name="Xu J."/>
            <person name="Bruns T."/>
            <person name="Baldrian P."/>
            <person name="Vilgalys R."/>
            <person name="Dunand C."/>
            <person name="Henrissat B."/>
            <person name="Grigoriev I.V."/>
            <person name="Hibbett D."/>
            <person name="Nagy L.G."/>
            <person name="Martin F.M."/>
        </authorList>
    </citation>
    <scope>NUCLEOTIDE SEQUENCE</scope>
    <source>
        <strain evidence="3">UH-Tt-Lm1</strain>
    </source>
</reference>
<protein>
    <recommendedName>
        <fullName evidence="2">DUF6535 domain-containing protein</fullName>
    </recommendedName>
</protein>
<reference evidence="3" key="2">
    <citation type="submission" date="2020-11" db="EMBL/GenBank/DDBJ databases">
        <authorList>
            <consortium name="DOE Joint Genome Institute"/>
            <person name="Kuo A."/>
            <person name="Miyauchi S."/>
            <person name="Kiss E."/>
            <person name="Drula E."/>
            <person name="Kohler A."/>
            <person name="Sanchez-Garcia M."/>
            <person name="Andreopoulos B."/>
            <person name="Barry K.W."/>
            <person name="Bonito G."/>
            <person name="Buee M."/>
            <person name="Carver A."/>
            <person name="Chen C."/>
            <person name="Cichocki N."/>
            <person name="Clum A."/>
            <person name="Culley D."/>
            <person name="Crous P.W."/>
            <person name="Fauchery L."/>
            <person name="Girlanda M."/>
            <person name="Hayes R."/>
            <person name="Keri Z."/>
            <person name="Labutti K."/>
            <person name="Lipzen A."/>
            <person name="Lombard V."/>
            <person name="Magnuson J."/>
            <person name="Maillard F."/>
            <person name="Morin E."/>
            <person name="Murat C."/>
            <person name="Nolan M."/>
            <person name="Ohm R."/>
            <person name="Pangilinan J."/>
            <person name="Pereira M."/>
            <person name="Perotto S."/>
            <person name="Peter M."/>
            <person name="Riley R."/>
            <person name="Sitrit Y."/>
            <person name="Stielow B."/>
            <person name="Szollosi G."/>
            <person name="Zifcakova L."/>
            <person name="Stursova M."/>
            <person name="Spatafora J.W."/>
            <person name="Tedersoo L."/>
            <person name="Vaario L.-M."/>
            <person name="Yamada A."/>
            <person name="Yan M."/>
            <person name="Wang P."/>
            <person name="Xu J."/>
            <person name="Bruns T."/>
            <person name="Baldrian P."/>
            <person name="Vilgalys R."/>
            <person name="Henrissat B."/>
            <person name="Grigoriev I.V."/>
            <person name="Hibbett D."/>
            <person name="Nagy L.G."/>
            <person name="Martin F.M."/>
        </authorList>
    </citation>
    <scope>NUCLEOTIDE SEQUENCE</scope>
    <source>
        <strain evidence="3">UH-Tt-Lm1</strain>
    </source>
</reference>
<feature type="transmembrane region" description="Helical" evidence="1">
    <location>
        <begin position="156"/>
        <end position="183"/>
    </location>
</feature>
<keyword evidence="4" id="KW-1185">Reference proteome</keyword>